<feature type="domain" description="Calcineurin-like phosphoesterase" evidence="5">
    <location>
        <begin position="6"/>
        <end position="264"/>
    </location>
</feature>
<dbReference type="RefSeq" id="WP_104370650.1">
    <property type="nucleotide sequence ID" value="NZ_BFAV01000018.1"/>
</dbReference>
<dbReference type="InterPro" id="IPR050884">
    <property type="entry name" value="CNP_phosphodiesterase-III"/>
</dbReference>
<dbReference type="SUPFAM" id="SSF56300">
    <property type="entry name" value="Metallo-dependent phosphatases"/>
    <property type="match status" value="1"/>
</dbReference>
<organism evidence="6 7">
    <name type="scientific">Desulfocucumis palustris</name>
    <dbReference type="NCBI Taxonomy" id="1898651"/>
    <lineage>
        <taxon>Bacteria</taxon>
        <taxon>Bacillati</taxon>
        <taxon>Bacillota</taxon>
        <taxon>Clostridia</taxon>
        <taxon>Eubacteriales</taxon>
        <taxon>Desulfocucumaceae</taxon>
        <taxon>Desulfocucumis</taxon>
    </lineage>
</organism>
<gene>
    <name evidence="6" type="ORF">DCCM_0262</name>
</gene>
<evidence type="ECO:0000256" key="4">
    <source>
        <dbReference type="ARBA" id="ARBA00025742"/>
    </source>
</evidence>
<comment type="caution">
    <text evidence="6">The sequence shown here is derived from an EMBL/GenBank/DDBJ whole genome shotgun (WGS) entry which is preliminary data.</text>
</comment>
<keyword evidence="1" id="KW-0479">Metal-binding</keyword>
<evidence type="ECO:0000313" key="6">
    <source>
        <dbReference type="EMBL" id="GBF32071.1"/>
    </source>
</evidence>
<keyword evidence="2" id="KW-0378">Hydrolase</keyword>
<dbReference type="EMBL" id="BFAV01000018">
    <property type="protein sequence ID" value="GBF32071.1"/>
    <property type="molecule type" value="Genomic_DNA"/>
</dbReference>
<evidence type="ECO:0000259" key="5">
    <source>
        <dbReference type="Pfam" id="PF00149"/>
    </source>
</evidence>
<accession>A0A2L2XE16</accession>
<keyword evidence="3" id="KW-0408">Iron</keyword>
<dbReference type="GO" id="GO:0046872">
    <property type="term" value="F:metal ion binding"/>
    <property type="evidence" value="ECO:0007669"/>
    <property type="project" value="UniProtKB-KW"/>
</dbReference>
<reference evidence="7" key="1">
    <citation type="submission" date="2018-02" db="EMBL/GenBank/DDBJ databases">
        <title>Genome sequence of Desulfocucumis palustris strain NAW-5.</title>
        <authorList>
            <person name="Watanabe M."/>
            <person name="Kojima H."/>
            <person name="Fukui M."/>
        </authorList>
    </citation>
    <scope>NUCLEOTIDE SEQUENCE [LARGE SCALE GENOMIC DNA]</scope>
    <source>
        <strain evidence="7">NAW-5</strain>
    </source>
</reference>
<dbReference type="GO" id="GO:0016787">
    <property type="term" value="F:hydrolase activity"/>
    <property type="evidence" value="ECO:0007669"/>
    <property type="project" value="UniProtKB-KW"/>
</dbReference>
<dbReference type="AlphaFoldDB" id="A0A2L2XE16"/>
<dbReference type="InterPro" id="IPR029052">
    <property type="entry name" value="Metallo-depent_PP-like"/>
</dbReference>
<dbReference type="PANTHER" id="PTHR42988:SF2">
    <property type="entry name" value="CYCLIC NUCLEOTIDE PHOSPHODIESTERASE CBUA0032-RELATED"/>
    <property type="match status" value="1"/>
</dbReference>
<protein>
    <recommendedName>
        <fullName evidence="5">Calcineurin-like phosphoesterase domain-containing protein</fullName>
    </recommendedName>
</protein>
<evidence type="ECO:0000313" key="7">
    <source>
        <dbReference type="Proteomes" id="UP000239549"/>
    </source>
</evidence>
<proteinExistence type="inferred from homology"/>
<evidence type="ECO:0000256" key="3">
    <source>
        <dbReference type="ARBA" id="ARBA00023004"/>
    </source>
</evidence>
<dbReference type="Gene3D" id="3.60.21.10">
    <property type="match status" value="1"/>
</dbReference>
<evidence type="ECO:0000256" key="1">
    <source>
        <dbReference type="ARBA" id="ARBA00022723"/>
    </source>
</evidence>
<evidence type="ECO:0000256" key="2">
    <source>
        <dbReference type="ARBA" id="ARBA00022801"/>
    </source>
</evidence>
<dbReference type="Proteomes" id="UP000239549">
    <property type="component" value="Unassembled WGS sequence"/>
</dbReference>
<name>A0A2L2XE16_9FIRM</name>
<keyword evidence="7" id="KW-1185">Reference proteome</keyword>
<comment type="similarity">
    <text evidence="4">Belongs to the cyclic nucleotide phosphodiesterase class-III family.</text>
</comment>
<dbReference type="Pfam" id="PF00149">
    <property type="entry name" value="Metallophos"/>
    <property type="match status" value="1"/>
</dbReference>
<dbReference type="PANTHER" id="PTHR42988">
    <property type="entry name" value="PHOSPHOHYDROLASE"/>
    <property type="match status" value="1"/>
</dbReference>
<sequence>MKGLIILHLSDLHFSNDSSYKYSESYQKDIPFGDRISLVEKFSKAVLSYLTDSNFKRDEFRIIMVITGDLINRGDYEFIDECTNAVFSIAESLEIAGEDILSVPGNHDISRAPGKYEESRKLLTSYYNKNYGFKIDPSKPEYKQPIMVLRKYNFNNFNINLVGFDSTRLDFEGKEPDGQWASGLGYIGKDQRDDMLQKLKQINGDHGLNEALNIAFFHHHLIPIEKIENIKTDGIYSVMIDANASIEWLMENNFRMVLHGHKHQLGTKVLKTVDCCQSGCLDSDNKLTIMCGTSLSVNKNNVSNGFNLLVTQPGVIDFTYFIDEGEEFKPLGTRSLYWDYNLHVNSIIKNIDKVDSDEVACYIKNFLQSIGLYPRDNLNNVDGVNLNKKIIEPFLSIVGNFLREGHKLISDKSPKTSIIAMSCLLSLFETIKLMNVYSHKHKETRKIFRDVMFELRRLNLMMLYLGKKEGTVNPYITDQKKYYIMALSAVSSKTGKKIVLLRQHKSIGWDVFLFPAFTFAVAEPLLSFCSELGIGYNREQIRTFFNTKHDRIAPSPTTGLLTHYIYEVYLVEFNPDKVDVDNLCSINQEGRLTEISSRTYQWFTEEECKDEEMFILNGDMIEFIWLEIHNNWQVRAFRELRVNK</sequence>
<dbReference type="OrthoDB" id="9773856at2"/>
<dbReference type="InterPro" id="IPR004843">
    <property type="entry name" value="Calcineurin-like_PHP"/>
</dbReference>